<dbReference type="RefSeq" id="WP_231811798.1">
    <property type="nucleotide sequence ID" value="NZ_JAJOZR010000001.1"/>
</dbReference>
<dbReference type="InterPro" id="IPR027417">
    <property type="entry name" value="P-loop_NTPase"/>
</dbReference>
<dbReference type="InterPro" id="IPR025669">
    <property type="entry name" value="AAA_dom"/>
</dbReference>
<dbReference type="Gene3D" id="3.40.50.300">
    <property type="entry name" value="P-loop containing nucleotide triphosphate hydrolases"/>
    <property type="match status" value="1"/>
</dbReference>
<proteinExistence type="predicted"/>
<dbReference type="PANTHER" id="PTHR13696">
    <property type="entry name" value="P-LOOP CONTAINING NUCLEOSIDE TRIPHOSPHATE HYDROLASE"/>
    <property type="match status" value="1"/>
</dbReference>
<organism evidence="2 3">
    <name type="scientific">Rhizobium quercicola</name>
    <dbReference type="NCBI Taxonomy" id="2901226"/>
    <lineage>
        <taxon>Bacteria</taxon>
        <taxon>Pseudomonadati</taxon>
        <taxon>Pseudomonadota</taxon>
        <taxon>Alphaproteobacteria</taxon>
        <taxon>Hyphomicrobiales</taxon>
        <taxon>Rhizobiaceae</taxon>
        <taxon>Rhizobium/Agrobacterium group</taxon>
        <taxon>Rhizobium</taxon>
    </lineage>
</organism>
<dbReference type="InterPro" id="IPR050678">
    <property type="entry name" value="DNA_Partitioning_ATPase"/>
</dbReference>
<feature type="domain" description="AAA" evidence="1">
    <location>
        <begin position="22"/>
        <end position="194"/>
    </location>
</feature>
<dbReference type="AlphaFoldDB" id="A0A9X1NRE4"/>
<dbReference type="SUPFAM" id="SSF52540">
    <property type="entry name" value="P-loop containing nucleoside triphosphate hydrolases"/>
    <property type="match status" value="1"/>
</dbReference>
<protein>
    <submittedName>
        <fullName evidence="2">ParA family protein</fullName>
    </submittedName>
</protein>
<keyword evidence="3" id="KW-1185">Reference proteome</keyword>
<reference evidence="2" key="1">
    <citation type="submission" date="2021-12" db="EMBL/GenBank/DDBJ databases">
        <authorList>
            <person name="Li Y."/>
        </authorList>
    </citation>
    <scope>NUCLEOTIDE SEQUENCE</scope>
    <source>
        <strain evidence="2">DKSPLA3</strain>
    </source>
</reference>
<name>A0A9X1NRE4_9HYPH</name>
<accession>A0A9X1NRE4</accession>
<evidence type="ECO:0000313" key="2">
    <source>
        <dbReference type="EMBL" id="MCD7108036.1"/>
    </source>
</evidence>
<gene>
    <name evidence="2" type="ORF">LRX75_03165</name>
</gene>
<dbReference type="Pfam" id="PF13614">
    <property type="entry name" value="AAA_31"/>
    <property type="match status" value="1"/>
</dbReference>
<dbReference type="PANTHER" id="PTHR13696:SF52">
    <property type="entry name" value="PARA FAMILY PROTEIN CT_582"/>
    <property type="match status" value="1"/>
</dbReference>
<comment type="caution">
    <text evidence="2">The sequence shown here is derived from an EMBL/GenBank/DDBJ whole genome shotgun (WGS) entry which is preliminary data.</text>
</comment>
<dbReference type="EMBL" id="JAJOZR010000001">
    <property type="protein sequence ID" value="MCD7108036.1"/>
    <property type="molecule type" value="Genomic_DNA"/>
</dbReference>
<dbReference type="Proteomes" id="UP001139089">
    <property type="component" value="Unassembled WGS sequence"/>
</dbReference>
<evidence type="ECO:0000259" key="1">
    <source>
        <dbReference type="Pfam" id="PF13614"/>
    </source>
</evidence>
<sequence length="275" mass="29467">MSEVRDGPKVEARDEDTSGPFVIAVANRKGGTGKTTTAVNLAAGLARRGLRTLLIDFDSQGHAGLAFGAVAGRDEPTAHAVFSHGPEALERAIIPAAEKTGWPDLALADTRSPHPGGIVAPDLLVRALDGQGIRQRYDVVVIDTPPSLDALMVTALTAAHAALVPFVPHPLSIEGVRQFSRVFFSVRLGTKPRLRHVALLPVMASPHVLVHRRMIESLRLEFGDDRILDPIRSDIRLAEAFAAHQPIFGYMPSGRGAHDYAALTASIATRWKLGS</sequence>
<evidence type="ECO:0000313" key="3">
    <source>
        <dbReference type="Proteomes" id="UP001139089"/>
    </source>
</evidence>
<dbReference type="CDD" id="cd02042">
    <property type="entry name" value="ParAB_family"/>
    <property type="match status" value="1"/>
</dbReference>